<sequence>MTNNKVKIGVSNKQGQLGFMPLRGGLREGAGRKSIGVTKKVSITLAEEMWEKLEEQRVQDQLSRSEVLRNIIEKHYS</sequence>
<protein>
    <recommendedName>
        <fullName evidence="3">Ribbon-helix-helix protein CopG domain-containing protein</fullName>
    </recommendedName>
</protein>
<name>A0AAP5LT60_PAEAM</name>
<accession>A0AAP5LT60</accession>
<dbReference type="GO" id="GO:0006355">
    <property type="term" value="P:regulation of DNA-templated transcription"/>
    <property type="evidence" value="ECO:0007669"/>
    <property type="project" value="InterPro"/>
</dbReference>
<organism evidence="1 2">
    <name type="scientific">Paenibacillus amylolyticus</name>
    <dbReference type="NCBI Taxonomy" id="1451"/>
    <lineage>
        <taxon>Bacteria</taxon>
        <taxon>Bacillati</taxon>
        <taxon>Bacillota</taxon>
        <taxon>Bacilli</taxon>
        <taxon>Bacillales</taxon>
        <taxon>Paenibacillaceae</taxon>
        <taxon>Paenibacillus</taxon>
    </lineage>
</organism>
<dbReference type="Proteomes" id="UP001254832">
    <property type="component" value="Unassembled WGS sequence"/>
</dbReference>
<proteinExistence type="predicted"/>
<reference evidence="1" key="1">
    <citation type="submission" date="2023-07" db="EMBL/GenBank/DDBJ databases">
        <title>Sorghum-associated microbial communities from plants grown in Nebraska, USA.</title>
        <authorList>
            <person name="Schachtman D."/>
        </authorList>
    </citation>
    <scope>NUCLEOTIDE SEQUENCE</scope>
    <source>
        <strain evidence="1">BE80</strain>
    </source>
</reference>
<gene>
    <name evidence="1" type="ORF">J2W91_004815</name>
</gene>
<evidence type="ECO:0008006" key="3">
    <source>
        <dbReference type="Google" id="ProtNLM"/>
    </source>
</evidence>
<dbReference type="Gene3D" id="1.10.1220.10">
    <property type="entry name" value="Met repressor-like"/>
    <property type="match status" value="1"/>
</dbReference>
<evidence type="ECO:0000313" key="2">
    <source>
        <dbReference type="Proteomes" id="UP001254832"/>
    </source>
</evidence>
<dbReference type="EMBL" id="JAVDTR010000016">
    <property type="protein sequence ID" value="MDR6726304.1"/>
    <property type="molecule type" value="Genomic_DNA"/>
</dbReference>
<dbReference type="AlphaFoldDB" id="A0AAP5LT60"/>
<evidence type="ECO:0000313" key="1">
    <source>
        <dbReference type="EMBL" id="MDR6726304.1"/>
    </source>
</evidence>
<dbReference type="InterPro" id="IPR013321">
    <property type="entry name" value="Arc_rbn_hlx_hlx"/>
</dbReference>
<comment type="caution">
    <text evidence="1">The sequence shown here is derived from an EMBL/GenBank/DDBJ whole genome shotgun (WGS) entry which is preliminary data.</text>
</comment>
<dbReference type="RefSeq" id="WP_310144454.1">
    <property type="nucleotide sequence ID" value="NZ_JAVDTR010000016.1"/>
</dbReference>